<keyword evidence="2" id="KW-1185">Reference proteome</keyword>
<proteinExistence type="predicted"/>
<accession>A0A4Y2DZZ5</accession>
<evidence type="ECO:0000313" key="2">
    <source>
        <dbReference type="Proteomes" id="UP000499080"/>
    </source>
</evidence>
<organism evidence="1 2">
    <name type="scientific">Araneus ventricosus</name>
    <name type="common">Orbweaver spider</name>
    <name type="synonym">Epeira ventricosa</name>
    <dbReference type="NCBI Taxonomy" id="182803"/>
    <lineage>
        <taxon>Eukaryota</taxon>
        <taxon>Metazoa</taxon>
        <taxon>Ecdysozoa</taxon>
        <taxon>Arthropoda</taxon>
        <taxon>Chelicerata</taxon>
        <taxon>Arachnida</taxon>
        <taxon>Araneae</taxon>
        <taxon>Araneomorphae</taxon>
        <taxon>Entelegynae</taxon>
        <taxon>Araneoidea</taxon>
        <taxon>Araneidae</taxon>
        <taxon>Araneus</taxon>
    </lineage>
</organism>
<sequence>MVYRDSSLNEILCYGVLGLESSRNPLLWCIETRVLLRSSVMVYRDSSLPEILCYGVSRLESSWDPLLWCIEIHFLMKHCMCASCSFNLSWITSFPLVC</sequence>
<gene>
    <name evidence="1" type="ORF">AVEN_235145_1</name>
</gene>
<name>A0A4Y2DZZ5_ARAVE</name>
<evidence type="ECO:0000313" key="1">
    <source>
        <dbReference type="EMBL" id="GBM21214.1"/>
    </source>
</evidence>
<comment type="caution">
    <text evidence="1">The sequence shown here is derived from an EMBL/GenBank/DDBJ whole genome shotgun (WGS) entry which is preliminary data.</text>
</comment>
<dbReference type="AlphaFoldDB" id="A0A4Y2DZZ5"/>
<dbReference type="EMBL" id="BGPR01244456">
    <property type="protein sequence ID" value="GBM21214.1"/>
    <property type="molecule type" value="Genomic_DNA"/>
</dbReference>
<dbReference type="Proteomes" id="UP000499080">
    <property type="component" value="Unassembled WGS sequence"/>
</dbReference>
<reference evidence="1 2" key="1">
    <citation type="journal article" date="2019" name="Sci. Rep.">
        <title>Orb-weaving spider Araneus ventricosus genome elucidates the spidroin gene catalogue.</title>
        <authorList>
            <person name="Kono N."/>
            <person name="Nakamura H."/>
            <person name="Ohtoshi R."/>
            <person name="Moran D.A.P."/>
            <person name="Shinohara A."/>
            <person name="Yoshida Y."/>
            <person name="Fujiwara M."/>
            <person name="Mori M."/>
            <person name="Tomita M."/>
            <person name="Arakawa K."/>
        </authorList>
    </citation>
    <scope>NUCLEOTIDE SEQUENCE [LARGE SCALE GENOMIC DNA]</scope>
</reference>
<protein>
    <submittedName>
        <fullName evidence="1">Uncharacterized protein</fullName>
    </submittedName>
</protein>